<keyword evidence="2" id="KW-0813">Transport</keyword>
<dbReference type="RefSeq" id="WP_097940777.1">
    <property type="nucleotide sequence ID" value="NZ_BLKS01000002.1"/>
</dbReference>
<dbReference type="CDD" id="cd03301">
    <property type="entry name" value="ABC_MalK_N"/>
    <property type="match status" value="1"/>
</dbReference>
<accession>A0A2A7N2C9</accession>
<dbReference type="GO" id="GO:0008643">
    <property type="term" value="P:carbohydrate transport"/>
    <property type="evidence" value="ECO:0007669"/>
    <property type="project" value="InterPro"/>
</dbReference>
<dbReference type="EMBL" id="PDCP01000023">
    <property type="protein sequence ID" value="PEG37917.1"/>
    <property type="molecule type" value="Genomic_DNA"/>
</dbReference>
<dbReference type="EMBL" id="BLKS01000002">
    <property type="protein sequence ID" value="GFG54663.1"/>
    <property type="molecule type" value="Genomic_DNA"/>
</dbReference>
<evidence type="ECO:0000256" key="9">
    <source>
        <dbReference type="ARBA" id="ARBA00056091"/>
    </source>
</evidence>
<reference evidence="16" key="3">
    <citation type="submission" date="2020-02" db="EMBL/GenBank/DDBJ databases">
        <authorList>
            <person name="Matsumoto Y."/>
            <person name="Motooka D."/>
            <person name="Nakamura S."/>
        </authorList>
    </citation>
    <scope>NUCLEOTIDE SEQUENCE</scope>
    <source>
        <strain evidence="16">JCM 6377</strain>
    </source>
</reference>
<keyword evidence="4" id="KW-0547">Nucleotide-binding</keyword>
<feature type="region of interest" description="Disordered" evidence="14">
    <location>
        <begin position="387"/>
        <end position="410"/>
    </location>
</feature>
<dbReference type="SMART" id="SM00382">
    <property type="entry name" value="AAA"/>
    <property type="match status" value="1"/>
</dbReference>
<evidence type="ECO:0000256" key="6">
    <source>
        <dbReference type="ARBA" id="ARBA00022967"/>
    </source>
</evidence>
<evidence type="ECO:0000256" key="7">
    <source>
        <dbReference type="ARBA" id="ARBA00023136"/>
    </source>
</evidence>
<dbReference type="PROSITE" id="PS50893">
    <property type="entry name" value="ABC_TRANSPORTER_2"/>
    <property type="match status" value="1"/>
</dbReference>
<evidence type="ECO:0000256" key="1">
    <source>
        <dbReference type="ARBA" id="ARBA00004515"/>
    </source>
</evidence>
<reference evidence="16 19" key="2">
    <citation type="journal article" date="2019" name="Emerg. Microbes Infect.">
        <title>Comprehensive subspecies identification of 175 nontuberculous mycobacteria species based on 7547 genomic profiles.</title>
        <authorList>
            <person name="Matsumoto Y."/>
            <person name="Kinjo T."/>
            <person name="Motooka D."/>
            <person name="Nabeya D."/>
            <person name="Jung N."/>
            <person name="Uechi K."/>
            <person name="Horii T."/>
            <person name="Iida T."/>
            <person name="Fujita J."/>
            <person name="Nakamura S."/>
        </authorList>
    </citation>
    <scope>NUCLEOTIDE SEQUENCE [LARGE SCALE GENOMIC DNA]</scope>
    <source>
        <strain evidence="16 19">JCM 6377</strain>
    </source>
</reference>
<evidence type="ECO:0000256" key="4">
    <source>
        <dbReference type="ARBA" id="ARBA00022741"/>
    </source>
</evidence>
<dbReference type="Pfam" id="PF17912">
    <property type="entry name" value="OB_MalK"/>
    <property type="match status" value="1"/>
</dbReference>
<evidence type="ECO:0000256" key="3">
    <source>
        <dbReference type="ARBA" id="ARBA00022475"/>
    </source>
</evidence>
<keyword evidence="6" id="KW-1278">Translocase</keyword>
<evidence type="ECO:0000313" key="16">
    <source>
        <dbReference type="EMBL" id="GFG54663.1"/>
    </source>
</evidence>
<protein>
    <recommendedName>
        <fullName evidence="11">Trehalose import ATP-binding protein SugC</fullName>
    </recommendedName>
    <alternativeName>
        <fullName evidence="13">Nucleotide-binding domain of SugABC transporter</fullName>
    </alternativeName>
    <alternativeName>
        <fullName evidence="12">SugABC transporter ATPase SugC</fullName>
    </alternativeName>
</protein>
<proteinExistence type="predicted"/>
<dbReference type="InterPro" id="IPR008995">
    <property type="entry name" value="Mo/tungstate-bd_C_term_dom"/>
</dbReference>
<dbReference type="InterPro" id="IPR015855">
    <property type="entry name" value="ABC_transpr_MalK-like"/>
</dbReference>
<comment type="function">
    <text evidence="9">Part of the ABC transporter complex LpqY-SugA-SugB-SugC, which is highly specific for uptake of trehalose. Involved in the recycling of extracellular trehalose released from trehalose-containing molecules synthesized by M.tuberculosis. Trehalose uptake is essential for virulence. Responsible for energy coupling to the transport system.</text>
</comment>
<dbReference type="Gene3D" id="3.40.50.300">
    <property type="entry name" value="P-loop containing nucleotide triphosphate hydrolases"/>
    <property type="match status" value="1"/>
</dbReference>
<organism evidence="17 18">
    <name type="scientific">Mycolicibacterium agri</name>
    <name type="common">Mycobacterium agri</name>
    <dbReference type="NCBI Taxonomy" id="36811"/>
    <lineage>
        <taxon>Bacteria</taxon>
        <taxon>Bacillati</taxon>
        <taxon>Actinomycetota</taxon>
        <taxon>Actinomycetes</taxon>
        <taxon>Mycobacteriales</taxon>
        <taxon>Mycobacteriaceae</taxon>
        <taxon>Mycolicibacterium</taxon>
    </lineage>
</organism>
<evidence type="ECO:0000256" key="13">
    <source>
        <dbReference type="ARBA" id="ARBA00082626"/>
    </source>
</evidence>
<dbReference type="SUPFAM" id="SSF52540">
    <property type="entry name" value="P-loop containing nucleoside triphosphate hydrolases"/>
    <property type="match status" value="1"/>
</dbReference>
<comment type="caution">
    <text evidence="17">The sequence shown here is derived from an EMBL/GenBank/DDBJ whole genome shotgun (WGS) entry which is preliminary data.</text>
</comment>
<dbReference type="NCBIfam" id="NF008653">
    <property type="entry name" value="PRK11650.1"/>
    <property type="match status" value="1"/>
</dbReference>
<feature type="domain" description="ABC transporter" evidence="15">
    <location>
        <begin position="4"/>
        <end position="235"/>
    </location>
</feature>
<evidence type="ECO:0000313" key="18">
    <source>
        <dbReference type="Proteomes" id="UP000220914"/>
    </source>
</evidence>
<comment type="subunit">
    <text evidence="10">Monomer. Homodimerizes in the presence of ATP. The complex is composed of two ATP-binding proteins (SugC), two transmembrane proteins (SugA and SugB) and a solute-binding protein (LpqY).</text>
</comment>
<dbReference type="AlphaFoldDB" id="A0A2A7N2C9"/>
<name>A0A2A7N2C9_MYCAG</name>
<evidence type="ECO:0000256" key="2">
    <source>
        <dbReference type="ARBA" id="ARBA00022448"/>
    </source>
</evidence>
<dbReference type="GO" id="GO:0140359">
    <property type="term" value="F:ABC-type transporter activity"/>
    <property type="evidence" value="ECO:0007669"/>
    <property type="project" value="InterPro"/>
</dbReference>
<dbReference type="InterPro" id="IPR003439">
    <property type="entry name" value="ABC_transporter-like_ATP-bd"/>
</dbReference>
<evidence type="ECO:0000256" key="12">
    <source>
        <dbReference type="ARBA" id="ARBA00080647"/>
    </source>
</evidence>
<evidence type="ECO:0000259" key="15">
    <source>
        <dbReference type="PROSITE" id="PS50893"/>
    </source>
</evidence>
<dbReference type="InterPro" id="IPR012340">
    <property type="entry name" value="NA-bd_OB-fold"/>
</dbReference>
<comment type="catalytic activity">
    <reaction evidence="8">
        <text>alpha,alpha-trehalose(out) + ATP + H2O = alpha,alpha-trehalose(in) + ADP + phosphate + H(+)</text>
        <dbReference type="Rhea" id="RHEA:75203"/>
        <dbReference type="ChEBI" id="CHEBI:15377"/>
        <dbReference type="ChEBI" id="CHEBI:15378"/>
        <dbReference type="ChEBI" id="CHEBI:16551"/>
        <dbReference type="ChEBI" id="CHEBI:30616"/>
        <dbReference type="ChEBI" id="CHEBI:43474"/>
        <dbReference type="ChEBI" id="CHEBI:456216"/>
    </reaction>
</comment>
<dbReference type="InterPro" id="IPR027417">
    <property type="entry name" value="P-loop_NTPase"/>
</dbReference>
<dbReference type="Proteomes" id="UP000465302">
    <property type="component" value="Unassembled WGS sequence"/>
</dbReference>
<dbReference type="OrthoDB" id="9802264at2"/>
<evidence type="ECO:0000313" key="19">
    <source>
        <dbReference type="Proteomes" id="UP000465302"/>
    </source>
</evidence>
<dbReference type="InterPro" id="IPR047641">
    <property type="entry name" value="ABC_transpr_MalK/UgpC-like"/>
</dbReference>
<reference evidence="17 18" key="1">
    <citation type="submission" date="2017-10" db="EMBL/GenBank/DDBJ databases">
        <title>The new phylogeny of genus Mycobacterium.</title>
        <authorList>
            <person name="Tortoli E."/>
            <person name="Trovato A."/>
            <person name="Cirillo D.M."/>
        </authorList>
    </citation>
    <scope>NUCLEOTIDE SEQUENCE [LARGE SCALE GENOMIC DNA]</scope>
    <source>
        <strain evidence="17 18">CCUG37673</strain>
    </source>
</reference>
<dbReference type="InterPro" id="IPR040582">
    <property type="entry name" value="OB_MalK-like"/>
</dbReference>
<evidence type="ECO:0000256" key="8">
    <source>
        <dbReference type="ARBA" id="ARBA00050305"/>
    </source>
</evidence>
<dbReference type="FunFam" id="3.40.50.300:FF:000042">
    <property type="entry name" value="Maltose/maltodextrin ABC transporter, ATP-binding protein"/>
    <property type="match status" value="1"/>
</dbReference>
<dbReference type="PROSITE" id="PS00211">
    <property type="entry name" value="ABC_TRANSPORTER_1"/>
    <property type="match status" value="1"/>
</dbReference>
<dbReference type="GO" id="GO:0055052">
    <property type="term" value="C:ATP-binding cassette (ABC) transporter complex, substrate-binding subunit-containing"/>
    <property type="evidence" value="ECO:0007669"/>
    <property type="project" value="TreeGrafter"/>
</dbReference>
<evidence type="ECO:0000256" key="10">
    <source>
        <dbReference type="ARBA" id="ARBA00063658"/>
    </source>
</evidence>
<dbReference type="Gene3D" id="2.40.50.100">
    <property type="match status" value="1"/>
</dbReference>
<dbReference type="PANTHER" id="PTHR43875">
    <property type="entry name" value="MALTODEXTRIN IMPORT ATP-BINDING PROTEIN MSMX"/>
    <property type="match status" value="1"/>
</dbReference>
<keyword evidence="3" id="KW-1003">Cell membrane</keyword>
<dbReference type="GO" id="GO:0016887">
    <property type="term" value="F:ATP hydrolysis activity"/>
    <property type="evidence" value="ECO:0007669"/>
    <property type="project" value="InterPro"/>
</dbReference>
<dbReference type="GO" id="GO:0005524">
    <property type="term" value="F:ATP binding"/>
    <property type="evidence" value="ECO:0007669"/>
    <property type="project" value="UniProtKB-KW"/>
</dbReference>
<dbReference type="InterPro" id="IPR017871">
    <property type="entry name" value="ABC_transporter-like_CS"/>
</dbReference>
<dbReference type="InterPro" id="IPR003593">
    <property type="entry name" value="AAA+_ATPase"/>
</dbReference>
<gene>
    <name evidence="17" type="ORF">CQY20_14445</name>
    <name evidence="16" type="ORF">MAGR_61040</name>
</gene>
<keyword evidence="5 17" id="KW-0067">ATP-binding</keyword>
<keyword evidence="7" id="KW-0472">Membrane</keyword>
<evidence type="ECO:0000256" key="14">
    <source>
        <dbReference type="SAM" id="MobiDB-lite"/>
    </source>
</evidence>
<dbReference type="Proteomes" id="UP000220914">
    <property type="component" value="Unassembled WGS sequence"/>
</dbReference>
<keyword evidence="18" id="KW-1185">Reference proteome</keyword>
<evidence type="ECO:0000313" key="17">
    <source>
        <dbReference type="EMBL" id="PEG37917.1"/>
    </source>
</evidence>
<dbReference type="Gene3D" id="2.40.50.140">
    <property type="entry name" value="Nucleic acid-binding proteins"/>
    <property type="match status" value="1"/>
</dbReference>
<comment type="subcellular location">
    <subcellularLocation>
        <location evidence="1">Cell inner membrane</location>
        <topology evidence="1">Peripheral membrane protein</topology>
        <orientation evidence="1">Cytoplasmic side</orientation>
    </subcellularLocation>
</comment>
<sequence length="410" mass="44579">MAEIVLDRVTKSYPDGATAVKDLSITIADGEFIILVGPSGCGKSTTLNMIAGLEEITSGELRIGGERMNEKAPKDRDIAMVFQSYALYPHMTVRQNIAFPLTLAKMKKADINAKVEETAKILDLTELLDRKPAQLSGGQRQRVAMGRAIVRDPKAFLMDEPLSNLDAKLRVQMRAEIARLQNRLGTTTVYVTHDQTEAMTLGDRVVVLRAGEAQQIGTPEELYSRPANLFVAGFIGSPAMNFFPATLTNIGVKLPFGEEVTLTQEMFDVIGMHKKPTNIIAGIRPEHLEDASLIDTYARIRALTFEVKVDFVESLGADKYVHFKTEGAGAQAQQLAELAAESGVGENEFVARVSTESKVSSGQMVELAFDTSKLVLFDADTGVNLTIPPPGVAAPSQEQPREEQPAQSGE</sequence>
<evidence type="ECO:0000256" key="11">
    <source>
        <dbReference type="ARBA" id="ARBA00072105"/>
    </source>
</evidence>
<evidence type="ECO:0000256" key="5">
    <source>
        <dbReference type="ARBA" id="ARBA00022840"/>
    </source>
</evidence>
<dbReference type="SUPFAM" id="SSF50331">
    <property type="entry name" value="MOP-like"/>
    <property type="match status" value="1"/>
</dbReference>
<dbReference type="PANTHER" id="PTHR43875:SF15">
    <property type="entry name" value="TREHALOSE IMPORT ATP-BINDING PROTEIN SUGC"/>
    <property type="match status" value="1"/>
</dbReference>
<dbReference type="Pfam" id="PF00005">
    <property type="entry name" value="ABC_tran"/>
    <property type="match status" value="1"/>
</dbReference>